<feature type="compositionally biased region" description="Polar residues" evidence="1">
    <location>
        <begin position="1"/>
        <end position="10"/>
    </location>
</feature>
<feature type="region of interest" description="Disordered" evidence="1">
    <location>
        <begin position="1"/>
        <end position="37"/>
    </location>
</feature>
<accession>A0A5E8AME3</accession>
<evidence type="ECO:0000313" key="3">
    <source>
        <dbReference type="Proteomes" id="UP000326857"/>
    </source>
</evidence>
<dbReference type="Proteomes" id="UP000326857">
    <property type="component" value="Unassembled WGS sequence"/>
</dbReference>
<reference evidence="2 3" key="1">
    <citation type="submission" date="2019-09" db="EMBL/GenBank/DDBJ databases">
        <authorList>
            <person name="Dittami M. S."/>
        </authorList>
    </citation>
    <scope>NUCLEOTIDE SEQUENCE [LARGE SCALE GENOMIC DNA]</scope>
    <source>
        <strain evidence="2">SPHINGO391</strain>
    </source>
</reference>
<evidence type="ECO:0000313" key="2">
    <source>
        <dbReference type="EMBL" id="VVT32106.1"/>
    </source>
</evidence>
<evidence type="ECO:0000256" key="1">
    <source>
        <dbReference type="SAM" id="MobiDB-lite"/>
    </source>
</evidence>
<protein>
    <submittedName>
        <fullName evidence="2">Uncharacterized protein</fullName>
    </submittedName>
</protein>
<sequence>MTIETMTRSIPPNRDLPPAKPAPDPQPIPGGGKYFIPQCSKSSQAIQSLTRFPLRIARHGGLDGGNGRDSEPLQ</sequence>
<dbReference type="AlphaFoldDB" id="A0A5E8AME3"/>
<gene>
    <name evidence="2" type="ORF">SPHINGO391_530085</name>
</gene>
<feature type="compositionally biased region" description="Pro residues" evidence="1">
    <location>
        <begin position="14"/>
        <end position="28"/>
    </location>
</feature>
<organism evidence="2 3">
    <name type="scientific">Sphingomonas aurantiaca</name>
    <dbReference type="NCBI Taxonomy" id="185949"/>
    <lineage>
        <taxon>Bacteria</taxon>
        <taxon>Pseudomonadati</taxon>
        <taxon>Pseudomonadota</taxon>
        <taxon>Alphaproteobacteria</taxon>
        <taxon>Sphingomonadales</taxon>
        <taxon>Sphingomonadaceae</taxon>
        <taxon>Sphingomonas</taxon>
    </lineage>
</organism>
<name>A0A5E8AME3_9SPHN</name>
<dbReference type="EMBL" id="CABVLI010000049">
    <property type="protein sequence ID" value="VVT32106.1"/>
    <property type="molecule type" value="Genomic_DNA"/>
</dbReference>
<proteinExistence type="predicted"/>